<name>A0A6F9DHV9_9ASCI</name>
<gene>
    <name evidence="9" type="primary">LOC100179999</name>
</gene>
<feature type="compositionally biased region" description="Low complexity" evidence="7">
    <location>
        <begin position="828"/>
        <end position="839"/>
    </location>
</feature>
<dbReference type="InterPro" id="IPR011992">
    <property type="entry name" value="EF-hand-dom_pair"/>
</dbReference>
<evidence type="ECO:0000313" key="9">
    <source>
        <dbReference type="EMBL" id="CAB3262496.1"/>
    </source>
</evidence>
<dbReference type="Gene3D" id="1.10.238.10">
    <property type="entry name" value="EF-hand"/>
    <property type="match status" value="1"/>
</dbReference>
<dbReference type="GO" id="GO:0005509">
    <property type="term" value="F:calcium ion binding"/>
    <property type="evidence" value="ECO:0007669"/>
    <property type="project" value="InterPro"/>
</dbReference>
<feature type="domain" description="EF-hand" evidence="8">
    <location>
        <begin position="6"/>
        <end position="41"/>
    </location>
</feature>
<dbReference type="SMART" id="SM00054">
    <property type="entry name" value="EFh"/>
    <property type="match status" value="2"/>
</dbReference>
<proteinExistence type="evidence at transcript level"/>
<feature type="compositionally biased region" description="Basic and acidic residues" evidence="7">
    <location>
        <begin position="815"/>
        <end position="827"/>
    </location>
</feature>
<sequence length="893" mass="100700">MEGNPDYDTLLRSIFDSCDSTGSGLISTTEFEDLCAQLSLENEYVLLYEYLFQSSTLLSYDRFREGLLQLLAGTLPPNEAACVTEKSSSAKKGEHHDNDMNGNEVSDQEQITCESYKTKSKSDKSFGEHVEEPDWLVIDFHQTSDSKTKDDSRIQPETKHSARKSYSAHKQRKYGRRTLPDTELLSRKQHRYEYSDMNSSRKSVIDRTDLRDDDVNTLGSTPVTPSSRVTVEEFVGEGDGADWTNPDMDVVPMDDTSSNDNNPVNQSSSAEAQEALGAIWQQVIGDLEKNIDVAQLQSLYHALSLTSSGGDVKQLFDILDNDGDGLISFADFARQMSAFLGESMSPVVPSENLNAVADKEATVAFHSTPHHKQSSNMHAVQTPSVNDFVNHPSVHSTPHSIDGQHTPKQTTCHVTPSPANQSSTSGFVSTPHANGQLFSSSPSNTDYSSFSSSTGRLSLEGQTDEFDVRSYEGVPNYRRRRRTNHTTSRNRRRSNKTVALPHYHPMSRRRVEESPFYFLTGENGRYVDVENLHSIWKEDGIEDPDQVLKDLGVNLDDSFSVEILSEAMETEMKDSMIHQAVCCLYKSGIKYYRSKKEHESAERLKLESKVDYLNRQLQEQDERIETMECNFQKRLDEVDTQHKDEVNQLAIELSSVQGKTDTRKDDEIIRLKSQVHELQELERVVRSDLNNLMEEHKTLQTRHQETVQELHVAGVSMNQMRVDFEAACHRMASCSKRQMQQNDRLETLMLEYKESAAQLRDENDELFNDLNQMKKRWHSSDKVALAYTGRIFQPSLSDETHSPKAPIRSGHTTPHRTDICASVERDSTFSSHSSLPSTSQAVRTGEESTTDAWKLPNDPDASISEVSDSVLTPKVLRPQSLFCELEASSPGLV</sequence>
<feature type="compositionally biased region" description="Polar residues" evidence="7">
    <location>
        <begin position="100"/>
        <end position="109"/>
    </location>
</feature>
<feature type="coiled-coil region" evidence="6">
    <location>
        <begin position="742"/>
        <end position="776"/>
    </location>
</feature>
<evidence type="ECO:0000259" key="8">
    <source>
        <dbReference type="PROSITE" id="PS50222"/>
    </source>
</evidence>
<reference evidence="9" key="1">
    <citation type="submission" date="2020-04" db="EMBL/GenBank/DDBJ databases">
        <authorList>
            <person name="Neveu A P."/>
        </authorList>
    </citation>
    <scope>NUCLEOTIDE SEQUENCE</scope>
    <source>
        <tissue evidence="9">Whole embryo</tissue>
    </source>
</reference>
<dbReference type="GO" id="GO:0005813">
    <property type="term" value="C:centrosome"/>
    <property type="evidence" value="ECO:0007669"/>
    <property type="project" value="UniProtKB-SubCell"/>
</dbReference>
<dbReference type="PROSITE" id="PS00018">
    <property type="entry name" value="EF_HAND_1"/>
    <property type="match status" value="1"/>
</dbReference>
<feature type="compositionally biased region" description="Basic residues" evidence="7">
    <location>
        <begin position="161"/>
        <end position="176"/>
    </location>
</feature>
<evidence type="ECO:0000256" key="2">
    <source>
        <dbReference type="ARBA" id="ARBA00022490"/>
    </source>
</evidence>
<evidence type="ECO:0000256" key="1">
    <source>
        <dbReference type="ARBA" id="ARBA00004300"/>
    </source>
</evidence>
<dbReference type="PROSITE" id="PS50222">
    <property type="entry name" value="EF_HAND_2"/>
    <property type="match status" value="2"/>
</dbReference>
<evidence type="ECO:0000256" key="3">
    <source>
        <dbReference type="ARBA" id="ARBA00022553"/>
    </source>
</evidence>
<evidence type="ECO:0000256" key="7">
    <source>
        <dbReference type="SAM" id="MobiDB-lite"/>
    </source>
</evidence>
<feature type="region of interest" description="Disordered" evidence="7">
    <location>
        <begin position="83"/>
        <end position="109"/>
    </location>
</feature>
<keyword evidence="5" id="KW-0206">Cytoskeleton</keyword>
<feature type="coiled-coil region" evidence="6">
    <location>
        <begin position="603"/>
        <end position="630"/>
    </location>
</feature>
<protein>
    <submittedName>
        <fullName evidence="9">Uncharacterized protein LOC100179999</fullName>
    </submittedName>
</protein>
<comment type="subcellular location">
    <subcellularLocation>
        <location evidence="1">Cytoplasm</location>
        <location evidence="1">Cytoskeleton</location>
        <location evidence="1">Microtubule organizing center</location>
        <location evidence="1">Centrosome</location>
    </subcellularLocation>
</comment>
<dbReference type="AlphaFoldDB" id="A0A6F9DHV9"/>
<feature type="domain" description="EF-hand" evidence="8">
    <location>
        <begin position="307"/>
        <end position="342"/>
    </location>
</feature>
<dbReference type="PANTHER" id="PTHR18905">
    <property type="entry name" value="NINEIN"/>
    <property type="match status" value="1"/>
</dbReference>
<feature type="coiled-coil region" evidence="6">
    <location>
        <begin position="675"/>
        <end position="709"/>
    </location>
</feature>
<feature type="region of interest" description="Disordered" evidence="7">
    <location>
        <begin position="395"/>
        <end position="427"/>
    </location>
</feature>
<dbReference type="GO" id="GO:0034454">
    <property type="term" value="P:microtubule anchoring at centrosome"/>
    <property type="evidence" value="ECO:0007669"/>
    <property type="project" value="TreeGrafter"/>
</dbReference>
<dbReference type="InterPro" id="IPR018247">
    <property type="entry name" value="EF_Hand_1_Ca_BS"/>
</dbReference>
<feature type="compositionally biased region" description="Basic and acidic residues" evidence="7">
    <location>
        <begin position="142"/>
        <end position="160"/>
    </location>
</feature>
<keyword evidence="6" id="KW-0175">Coiled coil</keyword>
<accession>A0A6F9DHV9</accession>
<dbReference type="EMBL" id="LR786681">
    <property type="protein sequence ID" value="CAB3262496.1"/>
    <property type="molecule type" value="mRNA"/>
</dbReference>
<dbReference type="SUPFAM" id="SSF47473">
    <property type="entry name" value="EF-hand"/>
    <property type="match status" value="1"/>
</dbReference>
<evidence type="ECO:0000256" key="5">
    <source>
        <dbReference type="ARBA" id="ARBA00023212"/>
    </source>
</evidence>
<feature type="region of interest" description="Disordered" evidence="7">
    <location>
        <begin position="141"/>
        <end position="200"/>
    </location>
</feature>
<dbReference type="PANTHER" id="PTHR18905:SF13">
    <property type="entry name" value="NON-CENTROSOMAL MICROTUBULE ARRAY"/>
    <property type="match status" value="1"/>
</dbReference>
<keyword evidence="2" id="KW-0963">Cytoplasm</keyword>
<dbReference type="InterPro" id="IPR002048">
    <property type="entry name" value="EF_hand_dom"/>
</dbReference>
<evidence type="ECO:0000256" key="4">
    <source>
        <dbReference type="ARBA" id="ARBA00022837"/>
    </source>
</evidence>
<feature type="region of interest" description="Disordered" evidence="7">
    <location>
        <begin position="795"/>
        <end position="866"/>
    </location>
</feature>
<evidence type="ECO:0000256" key="6">
    <source>
        <dbReference type="SAM" id="Coils"/>
    </source>
</evidence>
<organism evidence="9">
    <name type="scientific">Phallusia mammillata</name>
    <dbReference type="NCBI Taxonomy" id="59560"/>
    <lineage>
        <taxon>Eukaryota</taxon>
        <taxon>Metazoa</taxon>
        <taxon>Chordata</taxon>
        <taxon>Tunicata</taxon>
        <taxon>Ascidiacea</taxon>
        <taxon>Phlebobranchia</taxon>
        <taxon>Ascidiidae</taxon>
        <taxon>Phallusia</taxon>
    </lineage>
</organism>
<keyword evidence="4" id="KW-0106">Calcium</keyword>
<feature type="compositionally biased region" description="Polar residues" evidence="7">
    <location>
        <begin position="406"/>
        <end position="427"/>
    </location>
</feature>
<keyword evidence="3" id="KW-0597">Phosphoprotein</keyword>
<feature type="compositionally biased region" description="Basic and acidic residues" evidence="7">
    <location>
        <begin position="178"/>
        <end position="194"/>
    </location>
</feature>